<protein>
    <recommendedName>
        <fullName evidence="3">Mga helix-turn-helix domain-containing protein</fullName>
    </recommendedName>
</protein>
<evidence type="ECO:0000313" key="2">
    <source>
        <dbReference type="Proteomes" id="UP000223370"/>
    </source>
</evidence>
<dbReference type="RefSeq" id="WP_098826198.1">
    <property type="nucleotide sequence ID" value="NZ_BCMJ01000012.1"/>
</dbReference>
<dbReference type="OrthoDB" id="2263968at2"/>
<evidence type="ECO:0000313" key="1">
    <source>
        <dbReference type="EMBL" id="GAX08997.1"/>
    </source>
</evidence>
<name>A0A1Z5J4P7_9LACO</name>
<sequence>MDYLAFLEKNERTKLGILGVLAENAQRDVEVKQIIDQVSITRYKFNQLIDELIQDLGSIQQKDCQLTVKDNLVVCDGIDYSICQQLQLIYLKQSPRFQVFEFEYLNQQTQSRQKFRLDHFMSQSKYYALRTQVENVLDNKAVTQARPIGGSLHPELVERAKISNIYYHFFNGIEDPFPELESQTSRFCNFLSMTFGISLTPSERLKLKMFVQIQIKRLAGRHFLNIRHMATLERDTRLPFLKNYYLENVPHSGESDIDSEICFLFLFLRSQRIMASVPVKFCQQLQQQYNSGSKHFERVLAETPVINQTKFTGEDQQKVAQHIAQLTVWLMMFDYFDFTEVIASDQSHMAMDFPALTILGKQLVDETIKVFDLQLCDECRAKLLKSYVKILIADVPSSLARDNVTICVDFVQSIVPMDYFAKLLVANLGAGIVLTNQLSSDVDVFLSDIYVASIHDIPQVTLLDPLKTSNWEKLRQTVADVKQTKLEGFLAAS</sequence>
<accession>A0A1Z5J4P7</accession>
<dbReference type="Proteomes" id="UP000223370">
    <property type="component" value="Unassembled WGS sequence"/>
</dbReference>
<dbReference type="EMBL" id="BCMJ01000012">
    <property type="protein sequence ID" value="GAX08997.1"/>
    <property type="molecule type" value="Genomic_DNA"/>
</dbReference>
<organism evidence="1 2">
    <name type="scientific">Secundilactobacillus silagincola</name>
    <dbReference type="NCBI Taxonomy" id="1714681"/>
    <lineage>
        <taxon>Bacteria</taxon>
        <taxon>Bacillati</taxon>
        <taxon>Bacillota</taxon>
        <taxon>Bacilli</taxon>
        <taxon>Lactobacillales</taxon>
        <taxon>Lactobacillaceae</taxon>
        <taxon>Secundilactobacillus</taxon>
    </lineage>
</organism>
<keyword evidence="2" id="KW-1185">Reference proteome</keyword>
<reference evidence="1 2" key="1">
    <citation type="submission" date="2015-11" db="EMBL/GenBank/DDBJ databases">
        <title>Draft genome sequences of new species of the genus Lactobacillus isolated from orchardgrass silage.</title>
        <authorList>
            <person name="Tohno M."/>
            <person name="Tanizawa Y."/>
            <person name="Arita M."/>
        </authorList>
    </citation>
    <scope>NUCLEOTIDE SEQUENCE [LARGE SCALE GENOMIC DNA]</scope>
    <source>
        <strain evidence="1 2">IWT5</strain>
    </source>
</reference>
<proteinExistence type="predicted"/>
<gene>
    <name evidence="1" type="ORF">IWT5_02167</name>
</gene>
<comment type="caution">
    <text evidence="1">The sequence shown here is derived from an EMBL/GenBank/DDBJ whole genome shotgun (WGS) entry which is preliminary data.</text>
</comment>
<evidence type="ECO:0008006" key="3">
    <source>
        <dbReference type="Google" id="ProtNLM"/>
    </source>
</evidence>
<dbReference type="AlphaFoldDB" id="A0A1Z5J4P7"/>